<comment type="similarity">
    <text evidence="2 14">Belongs to the class-II aminoacyl-tRNA synthetase family.</text>
</comment>
<keyword evidence="7 14" id="KW-0547">Nucleotide-binding</keyword>
<feature type="binding site" evidence="14">
    <location>
        <position position="606"/>
    </location>
    <ligand>
        <name>Zn(2+)</name>
        <dbReference type="ChEBI" id="CHEBI:29105"/>
    </ligand>
</feature>
<dbReference type="InterPro" id="IPR018163">
    <property type="entry name" value="Thr/Ala-tRNA-synth_IIc_edit"/>
</dbReference>
<evidence type="ECO:0000313" key="17">
    <source>
        <dbReference type="Proteomes" id="UP000240322"/>
    </source>
</evidence>
<accession>A0A2R6B1P1</accession>
<dbReference type="GO" id="GO:0004813">
    <property type="term" value="F:alanine-tRNA ligase activity"/>
    <property type="evidence" value="ECO:0007669"/>
    <property type="project" value="UniProtKB-UniRule"/>
</dbReference>
<dbReference type="Gene3D" id="2.40.30.130">
    <property type="match status" value="1"/>
</dbReference>
<protein>
    <recommendedName>
        <fullName evidence="14">Alanine--tRNA ligase</fullName>
        <ecNumber evidence="14">6.1.1.7</ecNumber>
    </recommendedName>
    <alternativeName>
        <fullName evidence="14">Alanyl-tRNA synthetase</fullName>
        <shortName evidence="14">AlaRS</shortName>
    </alternativeName>
</protein>
<dbReference type="SUPFAM" id="SSF55681">
    <property type="entry name" value="Class II aaRS and biotin synthetases"/>
    <property type="match status" value="1"/>
</dbReference>
<dbReference type="Pfam" id="PF01411">
    <property type="entry name" value="tRNA-synt_2c"/>
    <property type="match status" value="1"/>
</dbReference>
<dbReference type="PANTHER" id="PTHR11777:SF9">
    <property type="entry name" value="ALANINE--TRNA LIGASE, CYTOPLASMIC"/>
    <property type="match status" value="1"/>
</dbReference>
<dbReference type="Gene3D" id="3.30.930.10">
    <property type="entry name" value="Bira Bifunctional Protein, Domain 2"/>
    <property type="match status" value="1"/>
</dbReference>
<feature type="binding site" evidence="14">
    <location>
        <position position="602"/>
    </location>
    <ligand>
        <name>Zn(2+)</name>
        <dbReference type="ChEBI" id="CHEBI:29105"/>
    </ligand>
</feature>
<comment type="function">
    <text evidence="14">Catalyzes the attachment of alanine to tRNA(Ala) in a two-step reaction: alanine is first activated by ATP to form Ala-AMP and then transferred to the acceptor end of tRNA(Ala). Also edits incorrectly charged Ser-tRNA(Ala) and Gly-tRNA(Ala) via its editing domain.</text>
</comment>
<reference evidence="16 17" key="1">
    <citation type="submission" date="2017-04" db="EMBL/GenBank/DDBJ databases">
        <title>Novel microbial lineages endemic to geothermal iron-oxide mats fill important gaps in the evolutionary history of Archaea.</title>
        <authorList>
            <person name="Jay Z.J."/>
            <person name="Beam J.P."/>
            <person name="Dlakic M."/>
            <person name="Rusch D.B."/>
            <person name="Kozubal M.A."/>
            <person name="Inskeep W.P."/>
        </authorList>
    </citation>
    <scope>NUCLEOTIDE SEQUENCE [LARGE SCALE GENOMIC DNA]</scope>
    <source>
        <strain evidence="16">OSP_D</strain>
    </source>
</reference>
<dbReference type="InterPro" id="IPR045864">
    <property type="entry name" value="aa-tRNA-synth_II/BPL/LPL"/>
</dbReference>
<dbReference type="GO" id="GO:0002161">
    <property type="term" value="F:aminoacyl-tRNA deacylase activity"/>
    <property type="evidence" value="ECO:0007669"/>
    <property type="project" value="TreeGrafter"/>
</dbReference>
<evidence type="ECO:0000256" key="4">
    <source>
        <dbReference type="ARBA" id="ARBA00022555"/>
    </source>
</evidence>
<keyword evidence="8 14" id="KW-0862">Zinc</keyword>
<comment type="cofactor">
    <cofactor evidence="14">
        <name>Zn(2+)</name>
        <dbReference type="ChEBI" id="CHEBI:29105"/>
    </cofactor>
    <text evidence="14">Binds 1 zinc ion per subunit.</text>
</comment>
<dbReference type="Pfam" id="PF07973">
    <property type="entry name" value="tRNA_SAD"/>
    <property type="match status" value="1"/>
</dbReference>
<dbReference type="CDD" id="cd00673">
    <property type="entry name" value="AlaRS_core"/>
    <property type="match status" value="1"/>
</dbReference>
<evidence type="ECO:0000256" key="3">
    <source>
        <dbReference type="ARBA" id="ARBA00022490"/>
    </source>
</evidence>
<dbReference type="Gene3D" id="3.30.980.10">
    <property type="entry name" value="Threonyl-trna Synthetase, Chain A, domain 2"/>
    <property type="match status" value="1"/>
</dbReference>
<dbReference type="AlphaFoldDB" id="A0A2R6B1P1"/>
<dbReference type="PRINTS" id="PR00980">
    <property type="entry name" value="TRNASYNTHALA"/>
</dbReference>
<evidence type="ECO:0000256" key="14">
    <source>
        <dbReference type="HAMAP-Rule" id="MF_00036"/>
    </source>
</evidence>
<evidence type="ECO:0000256" key="1">
    <source>
        <dbReference type="ARBA" id="ARBA00004496"/>
    </source>
</evidence>
<dbReference type="GO" id="GO:0005737">
    <property type="term" value="C:cytoplasm"/>
    <property type="evidence" value="ECO:0007669"/>
    <property type="project" value="UniProtKB-SubCell"/>
</dbReference>
<keyword evidence="12 14" id="KW-0030">Aminoacyl-tRNA synthetase</keyword>
<dbReference type="GO" id="GO:0008270">
    <property type="term" value="F:zinc ion binding"/>
    <property type="evidence" value="ECO:0007669"/>
    <property type="project" value="UniProtKB-UniRule"/>
</dbReference>
<feature type="domain" description="Alanyl-transfer RNA synthetases family profile" evidence="15">
    <location>
        <begin position="60"/>
        <end position="749"/>
    </location>
</feature>
<feature type="binding site" evidence="14">
    <location>
        <position position="706"/>
    </location>
    <ligand>
        <name>Zn(2+)</name>
        <dbReference type="ChEBI" id="CHEBI:29105"/>
    </ligand>
</feature>
<evidence type="ECO:0000313" key="16">
    <source>
        <dbReference type="EMBL" id="PSN92567.1"/>
    </source>
</evidence>
<dbReference type="Gene3D" id="3.30.54.20">
    <property type="match status" value="1"/>
</dbReference>
<dbReference type="InterPro" id="IPR012947">
    <property type="entry name" value="tRNA_SAD"/>
</dbReference>
<dbReference type="GO" id="GO:0000049">
    <property type="term" value="F:tRNA binding"/>
    <property type="evidence" value="ECO:0007669"/>
    <property type="project" value="UniProtKB-KW"/>
</dbReference>
<dbReference type="InterPro" id="IPR018162">
    <property type="entry name" value="Ala-tRNA-ligase_IIc_anticod-bd"/>
</dbReference>
<dbReference type="Gene3D" id="6.10.250.550">
    <property type="match status" value="1"/>
</dbReference>
<keyword evidence="6 14" id="KW-0479">Metal-binding</keyword>
<dbReference type="Proteomes" id="UP000240322">
    <property type="component" value="Unassembled WGS sequence"/>
</dbReference>
<keyword evidence="5 14" id="KW-0436">Ligase</keyword>
<dbReference type="FunFam" id="3.30.980.10:FF:000004">
    <property type="entry name" value="Alanine--tRNA ligase, cytoplasmic"/>
    <property type="match status" value="1"/>
</dbReference>
<gene>
    <name evidence="14" type="primary">alaS</name>
    <name evidence="16" type="ORF">B9Q03_00690</name>
</gene>
<comment type="caution">
    <text evidence="16">The sequence shown here is derived from an EMBL/GenBank/DDBJ whole genome shotgun (WGS) entry which is preliminary data.</text>
</comment>
<evidence type="ECO:0000256" key="10">
    <source>
        <dbReference type="ARBA" id="ARBA00022884"/>
    </source>
</evidence>
<dbReference type="InterPro" id="IPR009000">
    <property type="entry name" value="Transl_B-barrel_sf"/>
</dbReference>
<dbReference type="FunFam" id="3.30.930.10:FF:000056">
    <property type="entry name" value="Alanine--tRNA ligase"/>
    <property type="match status" value="1"/>
</dbReference>
<keyword evidence="10 14" id="KW-0694">RNA-binding</keyword>
<dbReference type="SUPFAM" id="SSF101353">
    <property type="entry name" value="Putative anticodon-binding domain of alanyl-tRNA synthetase (AlaRS)"/>
    <property type="match status" value="1"/>
</dbReference>
<keyword evidence="9 14" id="KW-0067">ATP-binding</keyword>
<keyword evidence="3 14" id="KW-0963">Cytoplasm</keyword>
<feature type="binding site" evidence="14">
    <location>
        <position position="710"/>
    </location>
    <ligand>
        <name>Zn(2+)</name>
        <dbReference type="ChEBI" id="CHEBI:29105"/>
    </ligand>
</feature>
<proteinExistence type="inferred from homology"/>
<evidence type="ECO:0000256" key="5">
    <source>
        <dbReference type="ARBA" id="ARBA00022598"/>
    </source>
</evidence>
<evidence type="ECO:0000256" key="9">
    <source>
        <dbReference type="ARBA" id="ARBA00022840"/>
    </source>
</evidence>
<dbReference type="SMART" id="SM00863">
    <property type="entry name" value="tRNA_SAD"/>
    <property type="match status" value="1"/>
</dbReference>
<dbReference type="FunFam" id="2.40.30.130:FF:000010">
    <property type="entry name" value="Alanine--tRNA ligase"/>
    <property type="match status" value="1"/>
</dbReference>
<dbReference type="NCBIfam" id="TIGR03683">
    <property type="entry name" value="A-tRNA_syn_arch"/>
    <property type="match status" value="1"/>
</dbReference>
<dbReference type="GO" id="GO:0006419">
    <property type="term" value="P:alanyl-tRNA aminoacylation"/>
    <property type="evidence" value="ECO:0007669"/>
    <property type="project" value="UniProtKB-UniRule"/>
</dbReference>
<keyword evidence="11 14" id="KW-0648">Protein biosynthesis</keyword>
<sequence>MQLDPSLYEVPYFTEEGFLRKKCAVCGEYFWTLDPQRQTCGDAPCDPYDFFDTQYTSRSLDVSAMRSTFIGYFSERGHKAIQPREVVARWRDDLYLTIASIVLFQPFVTSGQVPPPANPLVVSQPCIRLSDIDNVGLTAGRHLTIFEMGGHHAFNYPDHKVYWKDETVRYAYDFFSRELGIRRDKVTLKESVWVGGGNAGPCFEVAVGGLEIATLVFMEYDVREDGSWTPLPLKIVDTGYGIERMSWLSQRSPTGFHAIYGRLVDRFADLLGVSLPSPQALIETAKYSALMKVEGGESARQLRLKVAEKLGVDPLELERWMIPVESMFGILDHTKTLGFMLADGIVPSNTGEGYLARLVLRRALRLRRRLNPVSLSELVSMQLEFWGKDFPRLTERSKRVLEEIELEERKYSETVSKAVGLVDAALRQAAKSGKIGVEELIGLYDSHGVDPYLVAEEAKNRDIAVTVPDNFFTLVAQRHGYAKPKAQSTVHIGPSILGQPKTRRLYYEDPGLLEFDANVLLVEGEKLVLDQTCFYPEGGGQPADTGNIIIDDVKFKVTDVQVFGGVVVHYLEKDQNLDRLIPGSRVHGVVDAERRLRHTQHHDATHILLASIRSVLGDHVWQAGAQKGYHYSRLDITHYKKVSREELEQIEALANSVVQQDRRVISRFMERNEAEERYGFTIYQGGVVPGSIIRIVEVEGFDVEACGGTHSEHTGSIGPISIIKVEYPQDGVVRFIFSAGVSAVELNRKNANLLEDLSMTLRAPIDQLPHKIKNILDENKSLGVKVERLQSSIADLLGDRLGMLDTPIGQVGYIVLSGEDDGVDQRFIATRLANTKKIVVFTLRGRRVVVSSPTQGGYDVSKLVGVLKSKYKGKGGGGKAYGEYLFDEDTPLRDMRSLIFEVAREI</sequence>
<dbReference type="SUPFAM" id="SSF50447">
    <property type="entry name" value="Translation proteins"/>
    <property type="match status" value="1"/>
</dbReference>
<evidence type="ECO:0000256" key="11">
    <source>
        <dbReference type="ARBA" id="ARBA00022917"/>
    </source>
</evidence>
<dbReference type="InterPro" id="IPR018164">
    <property type="entry name" value="Ala-tRNA-synth_IIc_N"/>
</dbReference>
<dbReference type="EC" id="6.1.1.7" evidence="14"/>
<dbReference type="InterPro" id="IPR022429">
    <property type="entry name" value="Ala-tRNA_lgiase_arc"/>
</dbReference>
<dbReference type="SUPFAM" id="SSF55186">
    <property type="entry name" value="ThrRS/AlaRS common domain"/>
    <property type="match status" value="1"/>
</dbReference>
<evidence type="ECO:0000256" key="7">
    <source>
        <dbReference type="ARBA" id="ARBA00022741"/>
    </source>
</evidence>
<dbReference type="EMBL" id="NEXE01000002">
    <property type="protein sequence ID" value="PSN92567.1"/>
    <property type="molecule type" value="Genomic_DNA"/>
</dbReference>
<name>A0A2R6B1P1_9ARCH</name>
<dbReference type="PROSITE" id="PS50860">
    <property type="entry name" value="AA_TRNA_LIGASE_II_ALA"/>
    <property type="match status" value="1"/>
</dbReference>
<evidence type="ECO:0000256" key="12">
    <source>
        <dbReference type="ARBA" id="ARBA00023146"/>
    </source>
</evidence>
<comment type="catalytic activity">
    <reaction evidence="13 14">
        <text>tRNA(Ala) + L-alanine + ATP = L-alanyl-tRNA(Ala) + AMP + diphosphate</text>
        <dbReference type="Rhea" id="RHEA:12540"/>
        <dbReference type="Rhea" id="RHEA-COMP:9657"/>
        <dbReference type="Rhea" id="RHEA-COMP:9923"/>
        <dbReference type="ChEBI" id="CHEBI:30616"/>
        <dbReference type="ChEBI" id="CHEBI:33019"/>
        <dbReference type="ChEBI" id="CHEBI:57972"/>
        <dbReference type="ChEBI" id="CHEBI:78442"/>
        <dbReference type="ChEBI" id="CHEBI:78497"/>
        <dbReference type="ChEBI" id="CHEBI:456215"/>
        <dbReference type="EC" id="6.1.1.7"/>
    </reaction>
</comment>
<evidence type="ECO:0000256" key="8">
    <source>
        <dbReference type="ARBA" id="ARBA00022833"/>
    </source>
</evidence>
<dbReference type="FunFam" id="3.30.54.20:FF:000005">
    <property type="entry name" value="Alanine--tRNA ligase"/>
    <property type="match status" value="1"/>
</dbReference>
<comment type="domain">
    <text evidence="14">Consists of three domains; the N-terminal catalytic domain, the editing domain and the C-terminal C-Ala domain. The editing domain removes incorrectly charged amino acids, while the C-Ala domain, along with tRNA(Ala), serves as a bridge to cooperatively bring together the editing and aminoacylation centers thus stimulating deacylation of misacylated tRNAs.</text>
</comment>
<evidence type="ECO:0000256" key="2">
    <source>
        <dbReference type="ARBA" id="ARBA00008226"/>
    </source>
</evidence>
<evidence type="ECO:0000259" key="15">
    <source>
        <dbReference type="PROSITE" id="PS50860"/>
    </source>
</evidence>
<dbReference type="HAMAP" id="MF_00036_A">
    <property type="entry name" value="Ala_tRNA_synth_A"/>
    <property type="match status" value="1"/>
</dbReference>
<comment type="subcellular location">
    <subcellularLocation>
        <location evidence="1 14">Cytoplasm</location>
    </subcellularLocation>
</comment>
<dbReference type="NCBIfam" id="TIGR00344">
    <property type="entry name" value="alaS"/>
    <property type="match status" value="1"/>
</dbReference>
<evidence type="ECO:0000256" key="6">
    <source>
        <dbReference type="ARBA" id="ARBA00022723"/>
    </source>
</evidence>
<dbReference type="GO" id="GO:0005524">
    <property type="term" value="F:ATP binding"/>
    <property type="evidence" value="ECO:0007669"/>
    <property type="project" value="UniProtKB-UniRule"/>
</dbReference>
<keyword evidence="4 14" id="KW-0820">tRNA-binding</keyword>
<organism evidence="16 17">
    <name type="scientific">Candidatus Marsarchaeota G2 archaeon OSP_D</name>
    <dbReference type="NCBI Taxonomy" id="1978157"/>
    <lineage>
        <taxon>Archaea</taxon>
        <taxon>Candidatus Marsarchaeota</taxon>
        <taxon>Candidatus Marsarchaeota group 2</taxon>
    </lineage>
</organism>
<dbReference type="PANTHER" id="PTHR11777">
    <property type="entry name" value="ALANYL-TRNA SYNTHETASE"/>
    <property type="match status" value="1"/>
</dbReference>
<dbReference type="InterPro" id="IPR018165">
    <property type="entry name" value="Ala-tRNA-synth_IIc_core"/>
</dbReference>
<dbReference type="InterPro" id="IPR002318">
    <property type="entry name" value="Ala-tRNA-lgiase_IIc"/>
</dbReference>
<dbReference type="InterPro" id="IPR050058">
    <property type="entry name" value="Ala-tRNA_ligase"/>
</dbReference>
<evidence type="ECO:0000256" key="13">
    <source>
        <dbReference type="ARBA" id="ARBA00048300"/>
    </source>
</evidence>